<evidence type="ECO:0000256" key="4">
    <source>
        <dbReference type="ARBA" id="ARBA00022759"/>
    </source>
</evidence>
<evidence type="ECO:0000256" key="6">
    <source>
        <dbReference type="ARBA" id="ARBA00022801"/>
    </source>
</evidence>
<evidence type="ECO:0000259" key="10">
    <source>
        <dbReference type="SMART" id="SM00484"/>
    </source>
</evidence>
<feature type="domain" description="XPG N-terminal" evidence="11">
    <location>
        <begin position="1"/>
        <end position="106"/>
    </location>
</feature>
<dbReference type="Gene3D" id="1.10.150.20">
    <property type="entry name" value="5' to 3' exonuclease, C-terminal subdomain"/>
    <property type="match status" value="1"/>
</dbReference>
<dbReference type="InterPro" id="IPR029060">
    <property type="entry name" value="PIN-like_dom_sf"/>
</dbReference>
<dbReference type="InterPro" id="IPR006084">
    <property type="entry name" value="XPG/Rad2"/>
</dbReference>
<dbReference type="SUPFAM" id="SSF47807">
    <property type="entry name" value="5' to 3' exonuclease, C-terminal subdomain"/>
    <property type="match status" value="1"/>
</dbReference>
<dbReference type="EMBL" id="MN740260">
    <property type="protein sequence ID" value="QHT96598.1"/>
    <property type="molecule type" value="Genomic_DNA"/>
</dbReference>
<keyword evidence="3" id="KW-0479">Metal-binding</keyword>
<dbReference type="GO" id="GO:0046872">
    <property type="term" value="F:metal ion binding"/>
    <property type="evidence" value="ECO:0007669"/>
    <property type="project" value="UniProtKB-KW"/>
</dbReference>
<evidence type="ECO:0000256" key="2">
    <source>
        <dbReference type="ARBA" id="ARBA00022722"/>
    </source>
</evidence>
<keyword evidence="5" id="KW-0227">DNA damage</keyword>
<dbReference type="SMART" id="SM00484">
    <property type="entry name" value="XPGI"/>
    <property type="match status" value="1"/>
</dbReference>
<accession>A0A6C0ITR5</accession>
<dbReference type="PROSITE" id="PS00841">
    <property type="entry name" value="XPG_1"/>
    <property type="match status" value="1"/>
</dbReference>
<feature type="domain" description="XPG-I" evidence="10">
    <location>
        <begin position="142"/>
        <end position="211"/>
    </location>
</feature>
<dbReference type="GO" id="GO:0006281">
    <property type="term" value="P:DNA repair"/>
    <property type="evidence" value="ECO:0007669"/>
    <property type="project" value="UniProtKB-KW"/>
</dbReference>
<organism evidence="12">
    <name type="scientific">viral metagenome</name>
    <dbReference type="NCBI Taxonomy" id="1070528"/>
    <lineage>
        <taxon>unclassified sequences</taxon>
        <taxon>metagenomes</taxon>
        <taxon>organismal metagenomes</taxon>
    </lineage>
</organism>
<evidence type="ECO:0000256" key="3">
    <source>
        <dbReference type="ARBA" id="ARBA00022723"/>
    </source>
</evidence>
<name>A0A6C0ITR5_9ZZZZ</name>
<evidence type="ECO:0000313" key="12">
    <source>
        <dbReference type="EMBL" id="QHT96598.1"/>
    </source>
</evidence>
<evidence type="ECO:0000256" key="1">
    <source>
        <dbReference type="ARBA" id="ARBA00022705"/>
    </source>
</evidence>
<keyword evidence="4" id="KW-0255">Endonuclease</keyword>
<dbReference type="PROSITE" id="PS00842">
    <property type="entry name" value="XPG_2"/>
    <property type="match status" value="1"/>
</dbReference>
<dbReference type="GO" id="GO:0017108">
    <property type="term" value="F:5'-flap endonuclease activity"/>
    <property type="evidence" value="ECO:0007669"/>
    <property type="project" value="TreeGrafter"/>
</dbReference>
<keyword evidence="7" id="KW-0269">Exonuclease</keyword>
<protein>
    <recommendedName>
        <fullName evidence="13">XPG N-terminal domain-containing protein</fullName>
    </recommendedName>
</protein>
<dbReference type="InterPro" id="IPR006086">
    <property type="entry name" value="XPG-I_dom"/>
</dbReference>
<dbReference type="PANTHER" id="PTHR11081:SF9">
    <property type="entry name" value="FLAP ENDONUCLEASE 1"/>
    <property type="match status" value="1"/>
</dbReference>
<evidence type="ECO:0008006" key="13">
    <source>
        <dbReference type="Google" id="ProtNLM"/>
    </source>
</evidence>
<dbReference type="InterPro" id="IPR036279">
    <property type="entry name" value="5-3_exonuclease_C_sf"/>
</dbReference>
<evidence type="ECO:0000256" key="5">
    <source>
        <dbReference type="ARBA" id="ARBA00022763"/>
    </source>
</evidence>
<dbReference type="GO" id="GO:0004527">
    <property type="term" value="F:exonuclease activity"/>
    <property type="evidence" value="ECO:0007669"/>
    <property type="project" value="UniProtKB-KW"/>
</dbReference>
<dbReference type="InterPro" id="IPR006085">
    <property type="entry name" value="XPG_DNA_repair_N"/>
</dbReference>
<reference evidence="12" key="1">
    <citation type="journal article" date="2020" name="Nature">
        <title>Giant virus diversity and host interactions through global metagenomics.</title>
        <authorList>
            <person name="Schulz F."/>
            <person name="Roux S."/>
            <person name="Paez-Espino D."/>
            <person name="Jungbluth S."/>
            <person name="Walsh D.A."/>
            <person name="Denef V.J."/>
            <person name="McMahon K.D."/>
            <person name="Konstantinidis K.T."/>
            <person name="Eloe-Fadrosh E.A."/>
            <person name="Kyrpides N.C."/>
            <person name="Woyke T."/>
        </authorList>
    </citation>
    <scope>NUCLEOTIDE SEQUENCE</scope>
    <source>
        <strain evidence="12">GVMAG-M-3300024302-11</strain>
    </source>
</reference>
<proteinExistence type="predicted"/>
<dbReference type="Gene3D" id="3.40.50.1010">
    <property type="entry name" value="5'-nuclease"/>
    <property type="match status" value="1"/>
</dbReference>
<dbReference type="CDD" id="cd09867">
    <property type="entry name" value="PIN_FEN1"/>
    <property type="match status" value="1"/>
</dbReference>
<dbReference type="GO" id="GO:0006260">
    <property type="term" value="P:DNA replication"/>
    <property type="evidence" value="ECO:0007669"/>
    <property type="project" value="UniProtKB-KW"/>
</dbReference>
<dbReference type="FunFam" id="3.40.50.1010:FF:000016">
    <property type="entry name" value="Flap endonuclease 1"/>
    <property type="match status" value="1"/>
</dbReference>
<sequence>MGIKNLLKFLNHFPDLVVETDINEYTGKKIAIDISILLYQVVISVRNTGTDLTNKQGDITSHILGLFNKTYKLLSKGIIPVYVFDGKPPELKRKVLDMRKSIRRKAEQKMTIASTEEDKIKYFKRSVVITRKQLDECRELLTLMGVPYIDAPEEADSQCALLAKQGLVDAVLTEDMDILTFGSPCIIRNLTSFKKKPIEIRLDKIKTKFNWTQDEFIKFCILLGCDYCDHIVDSNCFQIFDTFQKYDKNIDTVLTDLKQPIEYDTAINYFKEPNVNDTITEIKIKLPQLLDLNNLLVNHYNLIKYKIQNKLNHLYVLSSKINNESVVLNSITI</sequence>
<evidence type="ECO:0000259" key="11">
    <source>
        <dbReference type="SMART" id="SM00485"/>
    </source>
</evidence>
<keyword evidence="2" id="KW-0540">Nuclease</keyword>
<evidence type="ECO:0000256" key="8">
    <source>
        <dbReference type="ARBA" id="ARBA00022842"/>
    </source>
</evidence>
<dbReference type="PRINTS" id="PR00853">
    <property type="entry name" value="XPGRADSUPER"/>
</dbReference>
<dbReference type="AlphaFoldDB" id="A0A6C0ITR5"/>
<evidence type="ECO:0000256" key="7">
    <source>
        <dbReference type="ARBA" id="ARBA00022839"/>
    </source>
</evidence>
<dbReference type="InterPro" id="IPR019974">
    <property type="entry name" value="XPG_CS"/>
</dbReference>
<dbReference type="Pfam" id="PF00867">
    <property type="entry name" value="XPG_I"/>
    <property type="match status" value="1"/>
</dbReference>
<dbReference type="PANTHER" id="PTHR11081">
    <property type="entry name" value="FLAP ENDONUCLEASE FAMILY MEMBER"/>
    <property type="match status" value="1"/>
</dbReference>
<dbReference type="SMART" id="SM00485">
    <property type="entry name" value="XPGN"/>
    <property type="match status" value="1"/>
</dbReference>
<keyword evidence="6" id="KW-0378">Hydrolase</keyword>
<keyword evidence="8" id="KW-0460">Magnesium</keyword>
<keyword evidence="9" id="KW-0234">DNA repair</keyword>
<evidence type="ECO:0000256" key="9">
    <source>
        <dbReference type="ARBA" id="ARBA00023204"/>
    </source>
</evidence>
<keyword evidence="1" id="KW-0235">DNA replication</keyword>
<dbReference type="SUPFAM" id="SSF88723">
    <property type="entry name" value="PIN domain-like"/>
    <property type="match status" value="1"/>
</dbReference>
<dbReference type="Pfam" id="PF00752">
    <property type="entry name" value="XPG_N"/>
    <property type="match status" value="1"/>
</dbReference>